<dbReference type="Gene3D" id="3.90.228.10">
    <property type="match status" value="1"/>
</dbReference>
<dbReference type="GO" id="GO:0008270">
    <property type="term" value="F:zinc ion binding"/>
    <property type="evidence" value="ECO:0007669"/>
    <property type="project" value="UniProtKB-KW"/>
</dbReference>
<feature type="domain" description="RanBP2-type" evidence="5">
    <location>
        <begin position="394"/>
        <end position="418"/>
    </location>
</feature>
<feature type="domain" description="RanBP2-type" evidence="5">
    <location>
        <begin position="190"/>
        <end position="214"/>
    </location>
</feature>
<dbReference type="EMBL" id="AUPC02000245">
    <property type="protein sequence ID" value="POG64235.1"/>
    <property type="molecule type" value="Genomic_DNA"/>
</dbReference>
<feature type="compositionally biased region" description="Low complexity" evidence="4">
    <location>
        <begin position="271"/>
        <end position="288"/>
    </location>
</feature>
<evidence type="ECO:0000313" key="7">
    <source>
        <dbReference type="Proteomes" id="UP000018888"/>
    </source>
</evidence>
<dbReference type="Proteomes" id="UP000018888">
    <property type="component" value="Unassembled WGS sequence"/>
</dbReference>
<evidence type="ECO:0000256" key="2">
    <source>
        <dbReference type="ARBA" id="ARBA00022771"/>
    </source>
</evidence>
<feature type="domain" description="RanBP2-type" evidence="5">
    <location>
        <begin position="485"/>
        <end position="509"/>
    </location>
</feature>
<dbReference type="Gene3D" id="2.30.30.380">
    <property type="entry name" value="Zn-finger domain of Sec23/24"/>
    <property type="match status" value="1"/>
</dbReference>
<feature type="region of interest" description="Disordered" evidence="4">
    <location>
        <begin position="217"/>
        <end position="394"/>
    </location>
</feature>
<protein>
    <recommendedName>
        <fullName evidence="5">RanBP2-type domain-containing protein</fullName>
    </recommendedName>
</protein>
<dbReference type="SUPFAM" id="SSF56399">
    <property type="entry name" value="ADP-ribosylation"/>
    <property type="match status" value="1"/>
</dbReference>
<evidence type="ECO:0000313" key="6">
    <source>
        <dbReference type="EMBL" id="POG64235.1"/>
    </source>
</evidence>
<feature type="compositionally biased region" description="Low complexity" evidence="4">
    <location>
        <begin position="118"/>
        <end position="134"/>
    </location>
</feature>
<evidence type="ECO:0000259" key="5">
    <source>
        <dbReference type="SMART" id="SM00547"/>
    </source>
</evidence>
<feature type="compositionally biased region" description="Polar residues" evidence="4">
    <location>
        <begin position="61"/>
        <end position="92"/>
    </location>
</feature>
<proteinExistence type="predicted"/>
<feature type="compositionally biased region" description="Acidic residues" evidence="4">
    <location>
        <begin position="242"/>
        <end position="261"/>
    </location>
</feature>
<organism evidence="6 7">
    <name type="scientific">Rhizophagus irregularis (strain DAOM 181602 / DAOM 197198 / MUCL 43194)</name>
    <name type="common">Arbuscular mycorrhizal fungus</name>
    <name type="synonym">Glomus intraradices</name>
    <dbReference type="NCBI Taxonomy" id="747089"/>
    <lineage>
        <taxon>Eukaryota</taxon>
        <taxon>Fungi</taxon>
        <taxon>Fungi incertae sedis</taxon>
        <taxon>Mucoromycota</taxon>
        <taxon>Glomeromycotina</taxon>
        <taxon>Glomeromycetes</taxon>
        <taxon>Glomerales</taxon>
        <taxon>Glomeraceae</taxon>
        <taxon>Rhizophagus</taxon>
    </lineage>
</organism>
<keyword evidence="3" id="KW-0862">Zinc</keyword>
<name>A0A2H5TLS3_RHIID</name>
<accession>A0A2H5TLS3</accession>
<dbReference type="InterPro" id="IPR001876">
    <property type="entry name" value="Znf_RanBP2"/>
</dbReference>
<reference evidence="6 7" key="1">
    <citation type="journal article" date="2013" name="Proc. Natl. Acad. Sci. U.S.A.">
        <title>Genome of an arbuscular mycorrhizal fungus provides insight into the oldest plant symbiosis.</title>
        <authorList>
            <person name="Tisserant E."/>
            <person name="Malbreil M."/>
            <person name="Kuo A."/>
            <person name="Kohler A."/>
            <person name="Symeonidi A."/>
            <person name="Balestrini R."/>
            <person name="Charron P."/>
            <person name="Duensing N."/>
            <person name="Frei Dit Frey N."/>
            <person name="Gianinazzi-Pearson V."/>
            <person name="Gilbert L.B."/>
            <person name="Handa Y."/>
            <person name="Herr J.R."/>
            <person name="Hijri M."/>
            <person name="Koul R."/>
            <person name="Kawaguchi M."/>
            <person name="Krajinski F."/>
            <person name="Lammers P.J."/>
            <person name="Masclaux F.G."/>
            <person name="Murat C."/>
            <person name="Morin E."/>
            <person name="Ndikumana S."/>
            <person name="Pagni M."/>
            <person name="Petitpierre D."/>
            <person name="Requena N."/>
            <person name="Rosikiewicz P."/>
            <person name="Riley R."/>
            <person name="Saito K."/>
            <person name="San Clemente H."/>
            <person name="Shapiro H."/>
            <person name="van Tuinen D."/>
            <person name="Becard G."/>
            <person name="Bonfante P."/>
            <person name="Paszkowski U."/>
            <person name="Shachar-Hill Y.Y."/>
            <person name="Tuskan G.A."/>
            <person name="Young P.W."/>
            <person name="Sanders I.R."/>
            <person name="Henrissat B."/>
            <person name="Rensing S.A."/>
            <person name="Grigoriev I.V."/>
            <person name="Corradi N."/>
            <person name="Roux C."/>
            <person name="Martin F."/>
        </authorList>
    </citation>
    <scope>NUCLEOTIDE SEQUENCE [LARGE SCALE GENOMIC DNA]</scope>
    <source>
        <strain evidence="6 7">DAOM 197198</strain>
    </source>
</reference>
<reference evidence="6 7" key="2">
    <citation type="journal article" date="2018" name="New Phytol.">
        <title>High intraspecific genome diversity in the model arbuscular mycorrhizal symbiont Rhizophagus irregularis.</title>
        <authorList>
            <person name="Chen E.C.H."/>
            <person name="Morin E."/>
            <person name="Beaudet D."/>
            <person name="Noel J."/>
            <person name="Yildirir G."/>
            <person name="Ndikumana S."/>
            <person name="Charron P."/>
            <person name="St-Onge C."/>
            <person name="Giorgi J."/>
            <person name="Kruger M."/>
            <person name="Marton T."/>
            <person name="Ropars J."/>
            <person name="Grigoriev I.V."/>
            <person name="Hainaut M."/>
            <person name="Henrissat B."/>
            <person name="Roux C."/>
            <person name="Martin F."/>
            <person name="Corradi N."/>
        </authorList>
    </citation>
    <scope>NUCLEOTIDE SEQUENCE [LARGE SCALE GENOMIC DNA]</scope>
    <source>
        <strain evidence="6 7">DAOM 197198</strain>
    </source>
</reference>
<keyword evidence="2" id="KW-0863">Zinc-finger</keyword>
<feature type="compositionally biased region" description="Low complexity" evidence="4">
    <location>
        <begin position="157"/>
        <end position="173"/>
    </location>
</feature>
<comment type="caution">
    <text evidence="6">The sequence shown here is derived from an EMBL/GenBank/DDBJ whole genome shotgun (WGS) entry which is preliminary data.</text>
</comment>
<gene>
    <name evidence="6" type="ORF">GLOIN_2v1677136</name>
</gene>
<feature type="domain" description="RanBP2-type" evidence="5">
    <location>
        <begin position="441"/>
        <end position="465"/>
    </location>
</feature>
<dbReference type="SMART" id="SM00547">
    <property type="entry name" value="ZnF_RBZ"/>
    <property type="match status" value="4"/>
</dbReference>
<keyword evidence="7" id="KW-1185">Reference proteome</keyword>
<keyword evidence="1" id="KW-0479">Metal-binding</keyword>
<feature type="region of interest" description="Disordered" evidence="4">
    <location>
        <begin position="57"/>
        <end position="191"/>
    </location>
</feature>
<dbReference type="AlphaFoldDB" id="A0A2H5TLS3"/>
<evidence type="ECO:0000256" key="1">
    <source>
        <dbReference type="ARBA" id="ARBA00022723"/>
    </source>
</evidence>
<sequence>MFKSLMRFKQKKDSVCARPGCNNQIKREKNGTEFNYCSSSCQMNHYSPGSSEFYDEFLDSPSHTPTSSNQWGVWSPNQEDSPPSYSTLNNDNDLFGSIDNVQVTPLWEAEDDPPLNTSNSRNSRNSRNSHRSSSPNLVDDFPLWVDSQVDPLWTPPNRNTSSRNTSTRNTTSRKFSPPATPRSNSPSDEEEIHCPRCTFFIRPNKTSCEMCGTNITRQEPKRSHNKSSSKPKSTITSYRDLYEEDEDEDEEEEEDEDEDPFADPTPRRNNRSSYSSRDNYRNSSSSKSRNSDDYDDYIFDNNEYSQSRNQSSSRNRRSSDNRSSLYQSPTPPSDELWVDEDENYFESIPPRRSTRQRAPPKPYTPPSFFKDTESRPNRNVQKPPTPPLKEKQEKQITCPACNFDNHLSMTHCEICYTQLNKTPEQDNKKNPNFNRIEQTRAKKACPNCSYYNDATSVQCEMCYRPMETIRKSIFTLPSFFSHDVNMTQCPNCTFMNHHTMAQCEMCRGELPGSNLKQQQQQYQQFVENMPGPITKLIKLPVDDHDYMTVQQHFKTGVQNSTILAIFRVIMPERIIKAHEAYQKQLAGNNPVAKVTHRMYHGSHVACDAKRYYGPSAWNYCNAADCGLCGIAQNGNICARSKYGGRMWFASSSATSLGYCRNDPIKAMFVQEIISQTGGDVIIVDKEAATLVKFLIIFQ</sequence>
<evidence type="ECO:0000256" key="3">
    <source>
        <dbReference type="ARBA" id="ARBA00022833"/>
    </source>
</evidence>
<evidence type="ECO:0000256" key="4">
    <source>
        <dbReference type="SAM" id="MobiDB-lite"/>
    </source>
</evidence>
<dbReference type="VEuPathDB" id="FungiDB:RhiirFUN_024740"/>